<evidence type="ECO:0000256" key="3">
    <source>
        <dbReference type="ARBA" id="ARBA00013085"/>
    </source>
</evidence>
<evidence type="ECO:0000256" key="10">
    <source>
        <dbReference type="ARBA" id="ARBA00053547"/>
    </source>
</evidence>
<gene>
    <name evidence="11" type="ORF">SAMN05421693_13011</name>
</gene>
<dbReference type="PANTHER" id="PTHR43344:SF13">
    <property type="entry name" value="PHOSPHATASE RV3661-RELATED"/>
    <property type="match status" value="1"/>
</dbReference>
<dbReference type="PANTHER" id="PTHR43344">
    <property type="entry name" value="PHOSPHOSERINE PHOSPHATASE"/>
    <property type="match status" value="1"/>
</dbReference>
<comment type="similarity">
    <text evidence="2">Belongs to the HAD-like hydrolase superfamily. SerB family.</text>
</comment>
<evidence type="ECO:0000256" key="1">
    <source>
        <dbReference type="ARBA" id="ARBA00004970"/>
    </source>
</evidence>
<dbReference type="AlphaFoldDB" id="A0A1H9FUY9"/>
<dbReference type="STRING" id="867345.SAMN05421693_13011"/>
<organism evidence="11 12">
    <name type="scientific">Ectothiorhodospira magna</name>
    <dbReference type="NCBI Taxonomy" id="867345"/>
    <lineage>
        <taxon>Bacteria</taxon>
        <taxon>Pseudomonadati</taxon>
        <taxon>Pseudomonadota</taxon>
        <taxon>Gammaproteobacteria</taxon>
        <taxon>Chromatiales</taxon>
        <taxon>Ectothiorhodospiraceae</taxon>
        <taxon>Ectothiorhodospira</taxon>
    </lineage>
</organism>
<dbReference type="EC" id="3.1.3.15" evidence="3"/>
<proteinExistence type="inferred from homology"/>
<dbReference type="NCBIfam" id="TIGR01490">
    <property type="entry name" value="HAD-SF-IB-hyp1"/>
    <property type="match status" value="1"/>
</dbReference>
<dbReference type="CDD" id="cd02612">
    <property type="entry name" value="HAD_PGPPase"/>
    <property type="match status" value="1"/>
</dbReference>
<comment type="pathway">
    <text evidence="1">Amino-acid biosynthesis; L-histidine biosynthesis; L-histidine from 5-phospho-alpha-D-ribose 1-diphosphate: step 8/9.</text>
</comment>
<evidence type="ECO:0000256" key="9">
    <source>
        <dbReference type="ARBA" id="ARBA00052092"/>
    </source>
</evidence>
<dbReference type="RefSeq" id="WP_090208973.1">
    <property type="nucleotide sequence ID" value="NZ_FOFO01000030.1"/>
</dbReference>
<evidence type="ECO:0000256" key="6">
    <source>
        <dbReference type="ARBA" id="ARBA00022801"/>
    </source>
</evidence>
<keyword evidence="5" id="KW-0479">Metal-binding</keyword>
<dbReference type="Proteomes" id="UP000199496">
    <property type="component" value="Unassembled WGS sequence"/>
</dbReference>
<accession>A0A1H9FUY9</accession>
<comment type="catalytic activity">
    <reaction evidence="9">
        <text>L-histidinol phosphate + H2O = L-histidinol + phosphate</text>
        <dbReference type="Rhea" id="RHEA:14465"/>
        <dbReference type="ChEBI" id="CHEBI:15377"/>
        <dbReference type="ChEBI" id="CHEBI:43474"/>
        <dbReference type="ChEBI" id="CHEBI:57699"/>
        <dbReference type="ChEBI" id="CHEBI:57980"/>
        <dbReference type="EC" id="3.1.3.15"/>
    </reaction>
    <physiologicalReaction direction="left-to-right" evidence="9">
        <dbReference type="Rhea" id="RHEA:14466"/>
    </physiologicalReaction>
</comment>
<reference evidence="11 12" key="1">
    <citation type="submission" date="2016-10" db="EMBL/GenBank/DDBJ databases">
        <authorList>
            <person name="de Groot N.N."/>
        </authorList>
    </citation>
    <scope>NUCLEOTIDE SEQUENCE [LARGE SCALE GENOMIC DNA]</scope>
    <source>
        <strain evidence="11 12">B7-7</strain>
    </source>
</reference>
<dbReference type="GO" id="GO:0004401">
    <property type="term" value="F:histidinol-phosphatase activity"/>
    <property type="evidence" value="ECO:0007669"/>
    <property type="project" value="UniProtKB-EC"/>
</dbReference>
<evidence type="ECO:0000256" key="4">
    <source>
        <dbReference type="ARBA" id="ARBA00021697"/>
    </source>
</evidence>
<dbReference type="InterPro" id="IPR006385">
    <property type="entry name" value="HAD_hydro_SerB1"/>
</dbReference>
<dbReference type="Gene3D" id="3.40.50.1000">
    <property type="entry name" value="HAD superfamily/HAD-like"/>
    <property type="match status" value="1"/>
</dbReference>
<evidence type="ECO:0000256" key="8">
    <source>
        <dbReference type="ARBA" id="ARBA00033209"/>
    </source>
</evidence>
<dbReference type="SUPFAM" id="SSF56784">
    <property type="entry name" value="HAD-like"/>
    <property type="match status" value="1"/>
</dbReference>
<evidence type="ECO:0000256" key="2">
    <source>
        <dbReference type="ARBA" id="ARBA00009184"/>
    </source>
</evidence>
<dbReference type="Pfam" id="PF12710">
    <property type="entry name" value="HAD"/>
    <property type="match status" value="1"/>
</dbReference>
<dbReference type="Gene3D" id="1.20.1440.100">
    <property type="entry name" value="SG protein - dephosphorylation function"/>
    <property type="match status" value="1"/>
</dbReference>
<dbReference type="EMBL" id="FOFO01000030">
    <property type="protein sequence ID" value="SEQ41722.1"/>
    <property type="molecule type" value="Genomic_DNA"/>
</dbReference>
<evidence type="ECO:0000313" key="11">
    <source>
        <dbReference type="EMBL" id="SEQ41722.1"/>
    </source>
</evidence>
<dbReference type="InterPro" id="IPR050582">
    <property type="entry name" value="HAD-like_SerB"/>
</dbReference>
<keyword evidence="7" id="KW-0460">Magnesium</keyword>
<name>A0A1H9FUY9_9GAMM</name>
<sequence>MSLALFDLDNTLLAGDSDYEWGRFLVDRGVVDANTYQARNLEFFQAYQAGTLDILAFCRFSFSPLAANTLEDLLAWREEFIDTRIRALIAPGADTVLNRHREAGDTLVIITATNRFVTQPIAQALGVDHLLATEPEFRDGAYTGELEGIPCFQEGKVQRLEQWLANQPGLNLEGSWFYSDSHNDLPLLERVDHPVVVDGDDKLVATARERGWQQISLR</sequence>
<dbReference type="FunFam" id="3.40.50.1000:FF:000025">
    <property type="entry name" value="HAD hydrolase, family IB"/>
    <property type="match status" value="1"/>
</dbReference>
<dbReference type="NCBIfam" id="TIGR01488">
    <property type="entry name" value="HAD-SF-IB"/>
    <property type="match status" value="1"/>
</dbReference>
<dbReference type="InterPro" id="IPR023214">
    <property type="entry name" value="HAD_sf"/>
</dbReference>
<protein>
    <recommendedName>
        <fullName evidence="4">Histidinol-phosphatase</fullName>
        <ecNumber evidence="3">3.1.3.15</ecNumber>
    </recommendedName>
    <alternativeName>
        <fullName evidence="8">Histidinol-phosphate phosphatase</fullName>
    </alternativeName>
</protein>
<dbReference type="OrthoDB" id="9784466at2"/>
<evidence type="ECO:0000256" key="7">
    <source>
        <dbReference type="ARBA" id="ARBA00022842"/>
    </source>
</evidence>
<keyword evidence="6 11" id="KW-0378">Hydrolase</keyword>
<evidence type="ECO:0000313" key="12">
    <source>
        <dbReference type="Proteomes" id="UP000199496"/>
    </source>
</evidence>
<comment type="function">
    <text evidence="10">Catalyzes the dephosphorylation of histidinol-phosphate to histidinol, the direct precursor of histidine.</text>
</comment>
<dbReference type="GO" id="GO:0046872">
    <property type="term" value="F:metal ion binding"/>
    <property type="evidence" value="ECO:0007669"/>
    <property type="project" value="UniProtKB-KW"/>
</dbReference>
<evidence type="ECO:0000256" key="5">
    <source>
        <dbReference type="ARBA" id="ARBA00022723"/>
    </source>
</evidence>
<dbReference type="InterPro" id="IPR036412">
    <property type="entry name" value="HAD-like_sf"/>
</dbReference>
<keyword evidence="12" id="KW-1185">Reference proteome</keyword>